<dbReference type="InterPro" id="IPR003378">
    <property type="entry name" value="Fringe-like_glycosylTrfase"/>
</dbReference>
<evidence type="ECO:0000256" key="7">
    <source>
        <dbReference type="ARBA" id="ARBA00023136"/>
    </source>
</evidence>
<sequence>MIPSDASLPLLQTKTAFLIDLEPVIESHIVSNLLHQLLFSLRIPQDRVKLRDEAFMLSSPSNRRQAASLGRWLVAEAATLPQQVEFIFVCSAYTRITPGVLEALLREILHKARGESLGPFILGWGLTDQKSTILHHFEAPNSLVYPHLDAGTLWSRAALDALKIAVLETPPAVSIEKDFVYELFVHLKKTQQLQLLHSELFCPAAPLVEDYERAQNVYPPPHTLPKKLAGFEASAAANNRELSSAESTAAAAGRAVADLQQSCAAYSSGTRHAPVLSHQMFDGLIDFDEELIVQREKLADRFPPDERDIEGGPYQKALEELEKTRPAFIVDPQDLMVAVKTHGGNHATRLPLLRRLWASKEALLKQAQQHLGEDHHAHAHMVKEEQKQLEEVYGALLLRFFSDTADAKRGIEAPEIAGAPAGKAGLCLRLQHILREFLGTPETRRFLVVTDDDTLLNFRHAMDLLSLTLQPPIPARGFMANLLADQQGYRAYSPAYLKLAQDIRAYLRARAAAAAATGQTAEGMQKATPASDSRYSPEQLTGASSVYGWGGSRPLEALSPLYLGERYAYGITGANETQGYEYGTMGGSIALDREAVRLVVACIESGKCTCPPDGTADDMLLGMWLKQLRVPLVHARGLHQEKPADYHPLLVEAVTPVSFHRMQQSVNATKKLFADYVNISDHSASVGASSSGKALSAEELVEVDWIDYDWHHVEEHLWLEREELQELEEDYSLLHKGVGDIFSRKVTRGIRPMTPEELLEHDELEELSAFHDEL</sequence>
<feature type="region of interest" description="Disordered" evidence="8">
    <location>
        <begin position="518"/>
        <end position="537"/>
    </location>
</feature>
<keyword evidence="3" id="KW-0808">Transferase</keyword>
<evidence type="ECO:0000313" key="11">
    <source>
        <dbReference type="RefSeq" id="XP_026194431.1"/>
    </source>
</evidence>
<evidence type="ECO:0000256" key="5">
    <source>
        <dbReference type="ARBA" id="ARBA00022968"/>
    </source>
</evidence>
<protein>
    <submittedName>
        <fullName evidence="11">Uncharacterized protein LOC34618200</fullName>
    </submittedName>
</protein>
<organism evidence="10 11">
    <name type="scientific">Cyclospora cayetanensis</name>
    <dbReference type="NCBI Taxonomy" id="88456"/>
    <lineage>
        <taxon>Eukaryota</taxon>
        <taxon>Sar</taxon>
        <taxon>Alveolata</taxon>
        <taxon>Apicomplexa</taxon>
        <taxon>Conoidasida</taxon>
        <taxon>Coccidia</taxon>
        <taxon>Eucoccidiorida</taxon>
        <taxon>Eimeriorina</taxon>
        <taxon>Eimeriidae</taxon>
        <taxon>Cyclospora</taxon>
    </lineage>
</organism>
<keyword evidence="10" id="KW-1185">Reference proteome</keyword>
<keyword evidence="4" id="KW-0812">Transmembrane</keyword>
<evidence type="ECO:0000256" key="8">
    <source>
        <dbReference type="SAM" id="MobiDB-lite"/>
    </source>
</evidence>
<evidence type="ECO:0000256" key="3">
    <source>
        <dbReference type="ARBA" id="ARBA00022679"/>
    </source>
</evidence>
<keyword evidence="2" id="KW-0328">Glycosyltransferase</keyword>
<evidence type="ECO:0000313" key="10">
    <source>
        <dbReference type="Proteomes" id="UP000515125"/>
    </source>
</evidence>
<accession>A0A6P6S2R2</accession>
<dbReference type="RefSeq" id="XP_026194431.1">
    <property type="nucleotide sequence ID" value="XM_026338646.1"/>
</dbReference>
<keyword evidence="5" id="KW-0735">Signal-anchor</keyword>
<reference evidence="11" key="1">
    <citation type="submission" date="2025-08" db="UniProtKB">
        <authorList>
            <consortium name="RefSeq"/>
        </authorList>
    </citation>
    <scope>IDENTIFICATION</scope>
</reference>
<evidence type="ECO:0000256" key="4">
    <source>
        <dbReference type="ARBA" id="ARBA00022692"/>
    </source>
</evidence>
<dbReference type="Pfam" id="PF02434">
    <property type="entry name" value="Fringe"/>
    <property type="match status" value="1"/>
</dbReference>
<evidence type="ECO:0000256" key="1">
    <source>
        <dbReference type="ARBA" id="ARBA00004606"/>
    </source>
</evidence>
<dbReference type="GO" id="GO:0016020">
    <property type="term" value="C:membrane"/>
    <property type="evidence" value="ECO:0007669"/>
    <property type="project" value="UniProtKB-SubCell"/>
</dbReference>
<gene>
    <name evidence="11" type="primary">LOC34618200</name>
</gene>
<proteinExistence type="predicted"/>
<dbReference type="Gene3D" id="3.90.550.50">
    <property type="match status" value="2"/>
</dbReference>
<feature type="domain" description="Fringe-like glycosyltransferase" evidence="9">
    <location>
        <begin position="560"/>
        <end position="670"/>
    </location>
</feature>
<evidence type="ECO:0000259" key="9">
    <source>
        <dbReference type="Pfam" id="PF02434"/>
    </source>
</evidence>
<comment type="subcellular location">
    <subcellularLocation>
        <location evidence="1">Membrane</location>
        <topology evidence="1">Single-pass type II membrane protein</topology>
    </subcellularLocation>
</comment>
<dbReference type="GeneID" id="34618200"/>
<evidence type="ECO:0000256" key="2">
    <source>
        <dbReference type="ARBA" id="ARBA00022676"/>
    </source>
</evidence>
<dbReference type="Proteomes" id="UP000515125">
    <property type="component" value="Unplaced"/>
</dbReference>
<dbReference type="GO" id="GO:0016757">
    <property type="term" value="F:glycosyltransferase activity"/>
    <property type="evidence" value="ECO:0007669"/>
    <property type="project" value="UniProtKB-KW"/>
</dbReference>
<dbReference type="AlphaFoldDB" id="A0A6P6S2R2"/>
<dbReference type="OrthoDB" id="421979at2759"/>
<name>A0A6P6S2R2_9EIME</name>
<keyword evidence="6" id="KW-1133">Transmembrane helix</keyword>
<keyword evidence="7" id="KW-0472">Membrane</keyword>
<evidence type="ECO:0000256" key="6">
    <source>
        <dbReference type="ARBA" id="ARBA00022989"/>
    </source>
</evidence>